<feature type="transmembrane region" description="Helical" evidence="1">
    <location>
        <begin position="606"/>
        <end position="626"/>
    </location>
</feature>
<dbReference type="PANTHER" id="PTHR34145">
    <property type="entry name" value="OS02G0105600 PROTEIN"/>
    <property type="match status" value="1"/>
</dbReference>
<evidence type="ECO:0000313" key="3">
    <source>
        <dbReference type="EMBL" id="KAJ6975945.1"/>
    </source>
</evidence>
<comment type="caution">
    <text evidence="3">The sequence shown here is derived from an EMBL/GenBank/DDBJ whole genome shotgun (WGS) entry which is preliminary data.</text>
</comment>
<evidence type="ECO:0000256" key="1">
    <source>
        <dbReference type="SAM" id="Phobius"/>
    </source>
</evidence>
<reference evidence="3" key="1">
    <citation type="journal article" date="2023" name="Mol. Ecol. Resour.">
        <title>Chromosome-level genome assembly of a triploid poplar Populus alba 'Berolinensis'.</title>
        <authorList>
            <person name="Chen S."/>
            <person name="Yu Y."/>
            <person name="Wang X."/>
            <person name="Wang S."/>
            <person name="Zhang T."/>
            <person name="Zhou Y."/>
            <person name="He R."/>
            <person name="Meng N."/>
            <person name="Wang Y."/>
            <person name="Liu W."/>
            <person name="Liu Z."/>
            <person name="Liu J."/>
            <person name="Guo Q."/>
            <person name="Huang H."/>
            <person name="Sederoff R.R."/>
            <person name="Wang G."/>
            <person name="Qu G."/>
            <person name="Chen S."/>
        </authorList>
    </citation>
    <scope>NUCLEOTIDE SEQUENCE</scope>
    <source>
        <strain evidence="3">SC-2020</strain>
    </source>
</reference>
<dbReference type="Pfam" id="PF00646">
    <property type="entry name" value="F-box"/>
    <property type="match status" value="1"/>
</dbReference>
<protein>
    <recommendedName>
        <fullName evidence="2">F-box domain-containing protein</fullName>
    </recommendedName>
</protein>
<dbReference type="EMBL" id="JAQIZT010000013">
    <property type="protein sequence ID" value="KAJ6975945.1"/>
    <property type="molecule type" value="Genomic_DNA"/>
</dbReference>
<evidence type="ECO:0000259" key="2">
    <source>
        <dbReference type="PROSITE" id="PS50181"/>
    </source>
</evidence>
<proteinExistence type="predicted"/>
<feature type="transmembrane region" description="Helical" evidence="1">
    <location>
        <begin position="764"/>
        <end position="791"/>
    </location>
</feature>
<gene>
    <name evidence="3" type="ORF">NC653_031693</name>
</gene>
<dbReference type="Pfam" id="PF25114">
    <property type="entry name" value="AtTam38"/>
    <property type="match status" value="1"/>
</dbReference>
<dbReference type="InterPro" id="IPR056894">
    <property type="entry name" value="AtTam38"/>
</dbReference>
<dbReference type="InterPro" id="IPR036047">
    <property type="entry name" value="F-box-like_dom_sf"/>
</dbReference>
<dbReference type="InterPro" id="IPR001810">
    <property type="entry name" value="F-box_dom"/>
</dbReference>
<keyword evidence="1" id="KW-0812">Transmembrane</keyword>
<name>A0AAD6LZ69_9ROSI</name>
<evidence type="ECO:0000313" key="4">
    <source>
        <dbReference type="Proteomes" id="UP001164929"/>
    </source>
</evidence>
<organism evidence="3 4">
    <name type="scientific">Populus alba x Populus x berolinensis</name>
    <dbReference type="NCBI Taxonomy" id="444605"/>
    <lineage>
        <taxon>Eukaryota</taxon>
        <taxon>Viridiplantae</taxon>
        <taxon>Streptophyta</taxon>
        <taxon>Embryophyta</taxon>
        <taxon>Tracheophyta</taxon>
        <taxon>Spermatophyta</taxon>
        <taxon>Magnoliopsida</taxon>
        <taxon>eudicotyledons</taxon>
        <taxon>Gunneridae</taxon>
        <taxon>Pentapetalae</taxon>
        <taxon>rosids</taxon>
        <taxon>fabids</taxon>
        <taxon>Malpighiales</taxon>
        <taxon>Salicaceae</taxon>
        <taxon>Saliceae</taxon>
        <taxon>Populus</taxon>
    </lineage>
</organism>
<feature type="transmembrane region" description="Helical" evidence="1">
    <location>
        <begin position="689"/>
        <end position="707"/>
    </location>
</feature>
<keyword evidence="4" id="KW-1185">Reference proteome</keyword>
<dbReference type="Proteomes" id="UP001164929">
    <property type="component" value="Chromosome 13"/>
</dbReference>
<dbReference type="SUPFAM" id="SSF52058">
    <property type="entry name" value="L domain-like"/>
    <property type="match status" value="1"/>
</dbReference>
<dbReference type="SUPFAM" id="SSF81383">
    <property type="entry name" value="F-box domain"/>
    <property type="match status" value="1"/>
</dbReference>
<sequence length="844" mass="94723">MMRGNRMRRLMKKKPIQDVDLISELPDPIIQHIMSSLPYKDAARMSILSKRFASAWTSFPIIFLDETLNMGSCLELTGKQKLNSFLGYVGDFLSRRRLDVSLEKFRFCFCLSNRSEQPNGGIENAISYAIEKNVKELELDFVGKRFKCLAHYSLPMKVLSAQSVTVLSLKGFMLEPPQNLVLDLPFIRELRLEKCKGMQTLSVSSQTLKIVVLESCQRLEKVEIDASNLESFSFGGGANSSCSVDITACKSLEYVSLRNAGITDEWIKHEVAQFLRLEVFKVVRCRLLENFHVSNANLKTVELSDCSNLQKIEISSRSLNTFVYVGQLMPSQVFIYSPSFHAKVSLSVDHPLPHDWFSSFRDFLSCFDHCKELEIACSIEMALIVPIDSRDNLLPPLYDLKYLKVVAKFPTKSEDLVGLLDSLLWFAPRLTVLSFVSGSKEKSLKFEYDKAVAIDEDLECCYSMPIKCWRHSLKKVTMENFEDREDTILQTFFAQKATRLEATSREDSASADASAAEEAVSRGSGSVIARNIGDLRAIIMANFFDANDTLEIMIRDRKLGFRVNAENGEGESERDGVFDDGERGESTMPERFRYLTKEAPDPPVRWPWFVALGFLIYAWRAVLFELGNWKRGVIAIIGFVGYLLKLLLAVVFHFIGDPITSLIRCIETAIYTFQAFYSGIVRSAPVPELTLIIMLASAVLAIGEAAAPNSISRQPYLLTVSGLIGYAAVRNYISEPLFWTLLLGLYAFSRFIKKKDDVTSALPAAAVLAAIGEPWVRVLVMVSYLALAISYHSKQLAKGKEEVEVVTADTSSRVPVPLLCAALAIGIHVAAKWAGYRHLTWMLV</sequence>
<dbReference type="CDD" id="cd22160">
    <property type="entry name" value="F-box_AtFBL13-like"/>
    <property type="match status" value="1"/>
</dbReference>
<dbReference type="AlphaFoldDB" id="A0AAD6LZ69"/>
<keyword evidence="1" id="KW-0472">Membrane</keyword>
<keyword evidence="1" id="KW-1133">Transmembrane helix</keyword>
<dbReference type="Gene3D" id="3.80.10.10">
    <property type="entry name" value="Ribonuclease Inhibitor"/>
    <property type="match status" value="1"/>
</dbReference>
<dbReference type="PANTHER" id="PTHR34145:SF28">
    <property type="entry name" value="F-BOX DOMAIN-CONTAINING PROTEIN"/>
    <property type="match status" value="1"/>
</dbReference>
<feature type="domain" description="F-box" evidence="2">
    <location>
        <begin position="19"/>
        <end position="66"/>
    </location>
</feature>
<dbReference type="PROSITE" id="PS50181">
    <property type="entry name" value="FBOX"/>
    <property type="match status" value="1"/>
</dbReference>
<dbReference type="Pfam" id="PF23622">
    <property type="entry name" value="LRR_At1g61320_AtMIF1"/>
    <property type="match status" value="1"/>
</dbReference>
<dbReference type="InterPro" id="IPR053781">
    <property type="entry name" value="F-box_AtFBL13-like"/>
</dbReference>
<feature type="transmembrane region" description="Helical" evidence="1">
    <location>
        <begin position="661"/>
        <end position="677"/>
    </location>
</feature>
<accession>A0AAD6LZ69</accession>
<dbReference type="SMART" id="SM00256">
    <property type="entry name" value="FBOX"/>
    <property type="match status" value="1"/>
</dbReference>
<dbReference type="InterPro" id="IPR032675">
    <property type="entry name" value="LRR_dom_sf"/>
</dbReference>
<dbReference type="InterPro" id="IPR055357">
    <property type="entry name" value="LRR_At1g61320_AtMIF1"/>
</dbReference>
<dbReference type="InterPro" id="IPR053772">
    <property type="entry name" value="At1g61320/At1g61330-like"/>
</dbReference>
<feature type="transmembrane region" description="Helical" evidence="1">
    <location>
        <begin position="633"/>
        <end position="655"/>
    </location>
</feature>